<keyword evidence="2" id="KW-1185">Reference proteome</keyword>
<dbReference type="KEGG" id="mcos:GM418_24485"/>
<accession>A0A6I6JZT8</accession>
<dbReference type="AlphaFoldDB" id="A0A6I6JZT8"/>
<sequence length="142" mass="16213">MIKRATAVYHVLVVSILLLAHAVVPHIHFDDEIVITGSVEHRNIENCKHNHHKHSEEDSSEADFCLLKQVYLARSNDTESGDELQQWLKDQHDSSDVLFAILYFSKDYFFTPPTQPPIFFHLNSFYSYLGNGSINSRGSPLA</sequence>
<organism evidence="1 2">
    <name type="scientific">Maribellus comscasis</name>
    <dbReference type="NCBI Taxonomy" id="2681766"/>
    <lineage>
        <taxon>Bacteria</taxon>
        <taxon>Pseudomonadati</taxon>
        <taxon>Bacteroidota</taxon>
        <taxon>Bacteroidia</taxon>
        <taxon>Marinilabiliales</taxon>
        <taxon>Prolixibacteraceae</taxon>
        <taxon>Maribellus</taxon>
    </lineage>
</organism>
<dbReference type="RefSeq" id="WP_158869839.1">
    <property type="nucleotide sequence ID" value="NZ_CP046401.1"/>
</dbReference>
<dbReference type="Proteomes" id="UP000428260">
    <property type="component" value="Chromosome"/>
</dbReference>
<protein>
    <submittedName>
        <fullName evidence="1">Uncharacterized protein</fullName>
    </submittedName>
</protein>
<evidence type="ECO:0000313" key="2">
    <source>
        <dbReference type="Proteomes" id="UP000428260"/>
    </source>
</evidence>
<gene>
    <name evidence="1" type="ORF">GM418_24485</name>
</gene>
<evidence type="ECO:0000313" key="1">
    <source>
        <dbReference type="EMBL" id="QGY46700.1"/>
    </source>
</evidence>
<name>A0A6I6JZT8_9BACT</name>
<dbReference type="EMBL" id="CP046401">
    <property type="protein sequence ID" value="QGY46700.1"/>
    <property type="molecule type" value="Genomic_DNA"/>
</dbReference>
<proteinExistence type="predicted"/>
<reference evidence="1 2" key="1">
    <citation type="submission" date="2019-11" db="EMBL/GenBank/DDBJ databases">
        <authorList>
            <person name="Zheng R.K."/>
            <person name="Sun C.M."/>
        </authorList>
    </citation>
    <scope>NUCLEOTIDE SEQUENCE [LARGE SCALE GENOMIC DNA]</scope>
    <source>
        <strain evidence="1 2">WC007</strain>
    </source>
</reference>